<organism evidence="3 4">
    <name type="scientific">Nesterenkonia xinjiangensis</name>
    <dbReference type="NCBI Taxonomy" id="225327"/>
    <lineage>
        <taxon>Bacteria</taxon>
        <taxon>Bacillati</taxon>
        <taxon>Actinomycetota</taxon>
        <taxon>Actinomycetes</taxon>
        <taxon>Micrococcales</taxon>
        <taxon>Micrococcaceae</taxon>
        <taxon>Nesterenkonia</taxon>
    </lineage>
</organism>
<keyword evidence="2" id="KW-0472">Membrane</keyword>
<proteinExistence type="predicted"/>
<evidence type="ECO:0000256" key="1">
    <source>
        <dbReference type="SAM" id="MobiDB-lite"/>
    </source>
</evidence>
<feature type="compositionally biased region" description="Low complexity" evidence="1">
    <location>
        <begin position="30"/>
        <end position="39"/>
    </location>
</feature>
<protein>
    <submittedName>
        <fullName evidence="3">Uncharacterized protein</fullName>
    </submittedName>
</protein>
<sequence length="153" mass="16954">MTTRRKSRSAAPPGRTSTRTRDRAQKRPSNRSAPRSSGRSARDHGTAAKSRRRTGGTWGRYLWALVTSVVIAALLFEFTMLWTIGVGFYMLALREFTGLWFLVGGYALACVPAAFGLLIATGQFWRSLTHALWIGLVYGLLGFFLLDRILGAL</sequence>
<keyword evidence="4" id="KW-1185">Reference proteome</keyword>
<feature type="transmembrane region" description="Helical" evidence="2">
    <location>
        <begin position="98"/>
        <end position="119"/>
    </location>
</feature>
<reference evidence="3 4" key="1">
    <citation type="submission" date="2020-07" db="EMBL/GenBank/DDBJ databases">
        <title>Sequencing the genomes of 1000 actinobacteria strains.</title>
        <authorList>
            <person name="Klenk H.-P."/>
        </authorList>
    </citation>
    <scope>NUCLEOTIDE SEQUENCE [LARGE SCALE GENOMIC DNA]</scope>
    <source>
        <strain evidence="3 4">DSM 15475</strain>
    </source>
</reference>
<accession>A0A7Z0K9M7</accession>
<evidence type="ECO:0000313" key="4">
    <source>
        <dbReference type="Proteomes" id="UP000535437"/>
    </source>
</evidence>
<dbReference type="AlphaFoldDB" id="A0A7Z0K9M7"/>
<dbReference type="Proteomes" id="UP000535437">
    <property type="component" value="Unassembled WGS sequence"/>
</dbReference>
<keyword evidence="2" id="KW-0812">Transmembrane</keyword>
<feature type="transmembrane region" description="Helical" evidence="2">
    <location>
        <begin position="61"/>
        <end position="92"/>
    </location>
</feature>
<dbReference type="RefSeq" id="WP_179541370.1">
    <property type="nucleotide sequence ID" value="NZ_BAAALL010000002.1"/>
</dbReference>
<name>A0A7Z0K9M7_9MICC</name>
<gene>
    <name evidence="3" type="ORF">HNR09_001369</name>
</gene>
<keyword evidence="2" id="KW-1133">Transmembrane helix</keyword>
<comment type="caution">
    <text evidence="3">The sequence shown here is derived from an EMBL/GenBank/DDBJ whole genome shotgun (WGS) entry which is preliminary data.</text>
</comment>
<dbReference type="EMBL" id="JACCFY010000001">
    <property type="protein sequence ID" value="NYJ77958.1"/>
    <property type="molecule type" value="Genomic_DNA"/>
</dbReference>
<feature type="transmembrane region" description="Helical" evidence="2">
    <location>
        <begin position="131"/>
        <end position="150"/>
    </location>
</feature>
<evidence type="ECO:0000313" key="3">
    <source>
        <dbReference type="EMBL" id="NYJ77958.1"/>
    </source>
</evidence>
<feature type="region of interest" description="Disordered" evidence="1">
    <location>
        <begin position="1"/>
        <end position="52"/>
    </location>
</feature>
<evidence type="ECO:0000256" key="2">
    <source>
        <dbReference type="SAM" id="Phobius"/>
    </source>
</evidence>